<proteinExistence type="predicted"/>
<keyword evidence="3" id="KW-1185">Reference proteome</keyword>
<feature type="region of interest" description="Disordered" evidence="1">
    <location>
        <begin position="240"/>
        <end position="271"/>
    </location>
</feature>
<organism evidence="2 3">
    <name type="scientific">Streptomyces melanosporofaciens</name>
    <dbReference type="NCBI Taxonomy" id="67327"/>
    <lineage>
        <taxon>Bacteria</taxon>
        <taxon>Bacillati</taxon>
        <taxon>Actinomycetota</taxon>
        <taxon>Actinomycetes</taxon>
        <taxon>Kitasatosporales</taxon>
        <taxon>Streptomycetaceae</taxon>
        <taxon>Streptomyces</taxon>
        <taxon>Streptomyces violaceusniger group</taxon>
    </lineage>
</organism>
<feature type="region of interest" description="Disordered" evidence="1">
    <location>
        <begin position="179"/>
        <end position="198"/>
    </location>
</feature>
<evidence type="ECO:0000256" key="1">
    <source>
        <dbReference type="SAM" id="MobiDB-lite"/>
    </source>
</evidence>
<feature type="compositionally biased region" description="Pro residues" evidence="1">
    <location>
        <begin position="1"/>
        <end position="11"/>
    </location>
</feature>
<feature type="region of interest" description="Disordered" evidence="1">
    <location>
        <begin position="1"/>
        <end position="64"/>
    </location>
</feature>
<protein>
    <submittedName>
        <fullName evidence="2">Uncharacterized protein</fullName>
    </submittedName>
</protein>
<evidence type="ECO:0000313" key="3">
    <source>
        <dbReference type="Proteomes" id="UP000198609"/>
    </source>
</evidence>
<evidence type="ECO:0000313" key="2">
    <source>
        <dbReference type="EMBL" id="SEC32421.1"/>
    </source>
</evidence>
<name>A0A1H4RL92_STRMJ</name>
<accession>A0A1H4RL92</accession>
<sequence>MTGQRSPPPCPLDLGMRRLTPAVTPTAAYADASSGHQRTAHPGEAGPGSHRTPPEKRKVAGSTPAPATAALIRAKPPPGSSGGGFFVAVVAASPWFRRVACRSDVGADDEELMPTLSVVVWRPRPIQPLPSSVGKLPTRMASLPRASAPPPMAFLPSGQYTVRCCKFGTFSLGRVTSSYPGAPSSVRGSSRETDASGRWGPVVWSSPSCAAHAAPGVRAMVRAAAAMTSLPRVCVHVPSWAPGRDRHREERDQAKRNARPVSTKIARTREA</sequence>
<reference evidence="3" key="1">
    <citation type="submission" date="2016-10" db="EMBL/GenBank/DDBJ databases">
        <authorList>
            <person name="Varghese N."/>
            <person name="Submissions S."/>
        </authorList>
    </citation>
    <scope>NUCLEOTIDE SEQUENCE [LARGE SCALE GENOMIC DNA]</scope>
    <source>
        <strain evidence="3">DSM 40318</strain>
    </source>
</reference>
<dbReference type="AlphaFoldDB" id="A0A1H4RL92"/>
<dbReference type="Proteomes" id="UP000198609">
    <property type="component" value="Unassembled WGS sequence"/>
</dbReference>
<gene>
    <name evidence="2" type="ORF">SAMN04490356_3715</name>
</gene>
<dbReference type="EMBL" id="FNST01000002">
    <property type="protein sequence ID" value="SEC32421.1"/>
    <property type="molecule type" value="Genomic_DNA"/>
</dbReference>
<feature type="compositionally biased region" description="Basic and acidic residues" evidence="1">
    <location>
        <begin position="243"/>
        <end position="255"/>
    </location>
</feature>